<name>A0A1B6FDV3_9HEMI</name>
<evidence type="ECO:0000313" key="6">
    <source>
        <dbReference type="EMBL" id="JAS48370.1"/>
    </source>
</evidence>
<dbReference type="InterPro" id="IPR050430">
    <property type="entry name" value="Peptidase_S1"/>
</dbReference>
<keyword evidence="1" id="KW-0645">Protease</keyword>
<reference evidence="6" key="1">
    <citation type="submission" date="2015-11" db="EMBL/GenBank/DDBJ databases">
        <title>De novo transcriptome assembly of four potential Pierce s Disease insect vectors from Arizona vineyards.</title>
        <authorList>
            <person name="Tassone E.E."/>
        </authorList>
    </citation>
    <scope>NUCLEOTIDE SEQUENCE</scope>
</reference>
<accession>A0A1B6FDV3</accession>
<evidence type="ECO:0000256" key="1">
    <source>
        <dbReference type="ARBA" id="ARBA00022670"/>
    </source>
</evidence>
<dbReference type="InterPro" id="IPR001254">
    <property type="entry name" value="Trypsin_dom"/>
</dbReference>
<feature type="domain" description="Peptidase S1" evidence="5">
    <location>
        <begin position="13"/>
        <end position="272"/>
    </location>
</feature>
<dbReference type="AlphaFoldDB" id="A0A1B6FDV3"/>
<dbReference type="PANTHER" id="PTHR24276:SF96">
    <property type="entry name" value="PEPTIDASE S1 DOMAIN-CONTAINING PROTEIN"/>
    <property type="match status" value="1"/>
</dbReference>
<dbReference type="GO" id="GO:0006508">
    <property type="term" value="P:proteolysis"/>
    <property type="evidence" value="ECO:0007669"/>
    <property type="project" value="UniProtKB-KW"/>
</dbReference>
<dbReference type="SMART" id="SM00020">
    <property type="entry name" value="Tryp_SPc"/>
    <property type="match status" value="1"/>
</dbReference>
<evidence type="ECO:0000259" key="5">
    <source>
        <dbReference type="PROSITE" id="PS50240"/>
    </source>
</evidence>
<dbReference type="GO" id="GO:0004252">
    <property type="term" value="F:serine-type endopeptidase activity"/>
    <property type="evidence" value="ECO:0007669"/>
    <property type="project" value="InterPro"/>
</dbReference>
<dbReference type="PROSITE" id="PS50240">
    <property type="entry name" value="TRYPSIN_DOM"/>
    <property type="match status" value="1"/>
</dbReference>
<evidence type="ECO:0000256" key="2">
    <source>
        <dbReference type="ARBA" id="ARBA00022801"/>
    </source>
</evidence>
<proteinExistence type="predicted"/>
<dbReference type="SUPFAM" id="SSF50494">
    <property type="entry name" value="Trypsin-like serine proteases"/>
    <property type="match status" value="1"/>
</dbReference>
<dbReference type="EMBL" id="GECZ01021399">
    <property type="protein sequence ID" value="JAS48370.1"/>
    <property type="molecule type" value="Transcribed_RNA"/>
</dbReference>
<dbReference type="InterPro" id="IPR009003">
    <property type="entry name" value="Peptidase_S1_PA"/>
</dbReference>
<evidence type="ECO:0000256" key="3">
    <source>
        <dbReference type="ARBA" id="ARBA00022825"/>
    </source>
</evidence>
<organism evidence="6">
    <name type="scientific">Cuerna arida</name>
    <dbReference type="NCBI Taxonomy" id="1464854"/>
    <lineage>
        <taxon>Eukaryota</taxon>
        <taxon>Metazoa</taxon>
        <taxon>Ecdysozoa</taxon>
        <taxon>Arthropoda</taxon>
        <taxon>Hexapoda</taxon>
        <taxon>Insecta</taxon>
        <taxon>Pterygota</taxon>
        <taxon>Neoptera</taxon>
        <taxon>Paraneoptera</taxon>
        <taxon>Hemiptera</taxon>
        <taxon>Auchenorrhyncha</taxon>
        <taxon>Membracoidea</taxon>
        <taxon>Cicadellidae</taxon>
        <taxon>Cicadellinae</taxon>
        <taxon>Proconiini</taxon>
        <taxon>Cuerna</taxon>
    </lineage>
</organism>
<dbReference type="InterPro" id="IPR043504">
    <property type="entry name" value="Peptidase_S1_PA_chymotrypsin"/>
</dbReference>
<keyword evidence="4" id="KW-1015">Disulfide bond</keyword>
<dbReference type="Gene3D" id="2.40.10.10">
    <property type="entry name" value="Trypsin-like serine proteases"/>
    <property type="match status" value="1"/>
</dbReference>
<sequence>MVLNTNVTEVQRIFSGALVHPEIVPYVTVILGNNTGSFCTGSLIALDLVLTLARCLYNGLHQGEFSDSLTVLSGVTTLTNLTAQTAVQKRYVSSISIHPNFNVSASDPSFGYNDIVILLMNEPFKETDSVKPTPVGDIDWTVNSDVKCKMAGYDAVNPLSFSPEDDHLKLHEVVATRKCDCRQSLITHFGHRVDRWICLRPEEDPGPCVGGAGAGLVCDGKLLALNVGIIPFSDLSQCIFRHTPIVSCESKYSLAIFLDLCPYLRWIHFNYRDISAGPVNCSKASSFYSSLTTIVFAAFLLVGVQCNYLKSLYLIWNILLKIWV</sequence>
<gene>
    <name evidence="6" type="ORF">g.19992</name>
</gene>
<protein>
    <recommendedName>
        <fullName evidence="5">Peptidase S1 domain-containing protein</fullName>
    </recommendedName>
</protein>
<evidence type="ECO:0000256" key="4">
    <source>
        <dbReference type="ARBA" id="ARBA00023157"/>
    </source>
</evidence>
<keyword evidence="3" id="KW-0720">Serine protease</keyword>
<dbReference type="Pfam" id="PF00089">
    <property type="entry name" value="Trypsin"/>
    <property type="match status" value="1"/>
</dbReference>
<keyword evidence="2" id="KW-0378">Hydrolase</keyword>
<dbReference type="PANTHER" id="PTHR24276">
    <property type="entry name" value="POLYSERASE-RELATED"/>
    <property type="match status" value="1"/>
</dbReference>